<organism evidence="2 3">
    <name type="scientific">Ralstonia solanacearum</name>
    <name type="common">Pseudomonas solanacearum</name>
    <dbReference type="NCBI Taxonomy" id="305"/>
    <lineage>
        <taxon>Bacteria</taxon>
        <taxon>Pseudomonadati</taxon>
        <taxon>Pseudomonadota</taxon>
        <taxon>Betaproteobacteria</taxon>
        <taxon>Burkholderiales</taxon>
        <taxon>Burkholderiaceae</taxon>
        <taxon>Ralstonia</taxon>
        <taxon>Ralstonia solanacearum species complex</taxon>
    </lineage>
</organism>
<geneLocation type="plasmid" evidence="2 3">
    <name>unnamed</name>
</geneLocation>
<sequence length="117" mass="12637">MKIRLTISGKAITAALNDSAAARDFAAQLPLTLVLEDYAATEKIAYLPRKLSTADAPNGFTPTAGDVTYYAPWGNLAIFYKGFRYSEGLVSLGRIDAGIEALAVRGEMHVLIERSDK</sequence>
<dbReference type="AlphaFoldDB" id="A0AAD0WIB2"/>
<proteinExistence type="predicted"/>
<evidence type="ECO:0000313" key="2">
    <source>
        <dbReference type="EMBL" id="AXV84003.1"/>
    </source>
</evidence>
<dbReference type="Proteomes" id="UP000261758">
    <property type="component" value="Plasmid unnamed"/>
</dbReference>
<dbReference type="RefSeq" id="WP_013209991.1">
    <property type="nucleotide sequence ID" value="NZ_CP022760.1"/>
</dbReference>
<reference evidence="2 3" key="1">
    <citation type="submission" date="2017-08" db="EMBL/GenBank/DDBJ databases">
        <title>Genome sequences of Ralstonia solanacearum Species Complex (RSSC) isolated from Potato bacterial wilts in Korea.</title>
        <authorList>
            <person name="Cho H."/>
            <person name="Song E.-S."/>
            <person name="Lee Y.K."/>
            <person name="Lee S."/>
            <person name="Lee S.-W."/>
            <person name="Jo A."/>
            <person name="Kim J.-G."/>
            <person name="Hwang I."/>
        </authorList>
    </citation>
    <scope>NUCLEOTIDE SEQUENCE [LARGE SCALE GENOMIC DNA]</scope>
    <source>
        <strain evidence="2 3">T98</strain>
        <plasmid evidence="2 3">unnamed</plasmid>
    </source>
</reference>
<keyword evidence="2" id="KW-0614">Plasmid</keyword>
<protein>
    <recommendedName>
        <fullName evidence="1">Cyclophilin-like domain-containing protein</fullName>
    </recommendedName>
</protein>
<dbReference type="Gene3D" id="2.40.100.20">
    <property type="match status" value="1"/>
</dbReference>
<dbReference type="InterPro" id="IPR041183">
    <property type="entry name" value="Cyclophilin-like"/>
</dbReference>
<gene>
    <name evidence="2" type="ORF">CJO77_20900</name>
</gene>
<feature type="domain" description="Cyclophilin-like" evidence="1">
    <location>
        <begin position="5"/>
        <end position="113"/>
    </location>
</feature>
<dbReference type="SUPFAM" id="SSF50891">
    <property type="entry name" value="Cyclophilin-like"/>
    <property type="match status" value="1"/>
</dbReference>
<evidence type="ECO:0000313" key="3">
    <source>
        <dbReference type="Proteomes" id="UP000261758"/>
    </source>
</evidence>
<dbReference type="EMBL" id="CP022760">
    <property type="protein sequence ID" value="AXV84003.1"/>
    <property type="molecule type" value="Genomic_DNA"/>
</dbReference>
<name>A0AAD0WIB2_RALSL</name>
<dbReference type="Pfam" id="PF18050">
    <property type="entry name" value="Cyclophil_like2"/>
    <property type="match status" value="1"/>
</dbReference>
<accession>A0AAD0WIB2</accession>
<evidence type="ECO:0000259" key="1">
    <source>
        <dbReference type="Pfam" id="PF18050"/>
    </source>
</evidence>
<dbReference type="InterPro" id="IPR029000">
    <property type="entry name" value="Cyclophilin-like_dom_sf"/>
</dbReference>